<dbReference type="Pfam" id="PF02146">
    <property type="entry name" value="SIR2"/>
    <property type="match status" value="1"/>
</dbReference>
<dbReference type="RefSeq" id="XP_001471370.1">
    <property type="nucleotide sequence ID" value="XM_001471320.1"/>
</dbReference>
<name>A4VDQ9_TETTS</name>
<dbReference type="Proteomes" id="UP000009168">
    <property type="component" value="Unassembled WGS sequence"/>
</dbReference>
<dbReference type="GO" id="GO:0017136">
    <property type="term" value="F:histone deacetylase activity, NAD-dependent"/>
    <property type="evidence" value="ECO:0007669"/>
    <property type="project" value="TreeGrafter"/>
</dbReference>
<evidence type="ECO:0000256" key="3">
    <source>
        <dbReference type="ARBA" id="ARBA00022723"/>
    </source>
</evidence>
<dbReference type="GeneID" id="7844643"/>
<dbReference type="InterPro" id="IPR026591">
    <property type="entry name" value="Sirtuin_cat_small_dom_sf"/>
</dbReference>
<evidence type="ECO:0000313" key="9">
    <source>
        <dbReference type="Proteomes" id="UP000009168"/>
    </source>
</evidence>
<organism evidence="8 9">
    <name type="scientific">Tetrahymena thermophila (strain SB210)</name>
    <dbReference type="NCBI Taxonomy" id="312017"/>
    <lineage>
        <taxon>Eukaryota</taxon>
        <taxon>Sar</taxon>
        <taxon>Alveolata</taxon>
        <taxon>Ciliophora</taxon>
        <taxon>Intramacronucleata</taxon>
        <taxon>Oligohymenophorea</taxon>
        <taxon>Hymenostomatida</taxon>
        <taxon>Tetrahymenina</taxon>
        <taxon>Tetrahymenidae</taxon>
        <taxon>Tetrahymena</taxon>
    </lineage>
</organism>
<reference evidence="9" key="1">
    <citation type="journal article" date="2006" name="PLoS Biol.">
        <title>Macronuclear genome sequence of the ciliate Tetrahymena thermophila, a model eukaryote.</title>
        <authorList>
            <person name="Eisen J.A."/>
            <person name="Coyne R.S."/>
            <person name="Wu M."/>
            <person name="Wu D."/>
            <person name="Thiagarajan M."/>
            <person name="Wortman J.R."/>
            <person name="Badger J.H."/>
            <person name="Ren Q."/>
            <person name="Amedeo P."/>
            <person name="Jones K.M."/>
            <person name="Tallon L.J."/>
            <person name="Delcher A.L."/>
            <person name="Salzberg S.L."/>
            <person name="Silva J.C."/>
            <person name="Haas B.J."/>
            <person name="Majoros W.H."/>
            <person name="Farzad M."/>
            <person name="Carlton J.M."/>
            <person name="Smith R.K. Jr."/>
            <person name="Garg J."/>
            <person name="Pearlman R.E."/>
            <person name="Karrer K.M."/>
            <person name="Sun L."/>
            <person name="Manning G."/>
            <person name="Elde N.C."/>
            <person name="Turkewitz A.P."/>
            <person name="Asai D.J."/>
            <person name="Wilkes D.E."/>
            <person name="Wang Y."/>
            <person name="Cai H."/>
            <person name="Collins K."/>
            <person name="Stewart B.A."/>
            <person name="Lee S.R."/>
            <person name="Wilamowska K."/>
            <person name="Weinberg Z."/>
            <person name="Ruzzo W.L."/>
            <person name="Wloga D."/>
            <person name="Gaertig J."/>
            <person name="Frankel J."/>
            <person name="Tsao C.-C."/>
            <person name="Gorovsky M.A."/>
            <person name="Keeling P.J."/>
            <person name="Waller R.F."/>
            <person name="Patron N.J."/>
            <person name="Cherry J.M."/>
            <person name="Stover N.A."/>
            <person name="Krieger C.J."/>
            <person name="del Toro C."/>
            <person name="Ryder H.F."/>
            <person name="Williamson S.C."/>
            <person name="Barbeau R.A."/>
            <person name="Hamilton E.P."/>
            <person name="Orias E."/>
        </authorList>
    </citation>
    <scope>NUCLEOTIDE SEQUENCE [LARGE SCALE GENOMIC DNA]</scope>
    <source>
        <strain evidence="9">SB210</strain>
    </source>
</reference>
<feature type="binding site" evidence="6">
    <location>
        <position position="175"/>
    </location>
    <ligand>
        <name>Zn(2+)</name>
        <dbReference type="ChEBI" id="CHEBI:29105"/>
    </ligand>
</feature>
<dbReference type="Gene3D" id="3.30.1600.10">
    <property type="entry name" value="SIR2/SIRT2 'Small Domain"/>
    <property type="match status" value="1"/>
</dbReference>
<accession>A4VDQ9</accession>
<dbReference type="OrthoDB" id="424012at2759"/>
<dbReference type="eggNOG" id="KOG2682">
    <property type="taxonomic scope" value="Eukaryota"/>
</dbReference>
<dbReference type="InterPro" id="IPR003000">
    <property type="entry name" value="Sirtuin"/>
</dbReference>
<dbReference type="KEGG" id="tet:TTHERM_00194149"/>
<evidence type="ECO:0000256" key="2">
    <source>
        <dbReference type="ARBA" id="ARBA00022679"/>
    </source>
</evidence>
<dbReference type="AlphaFoldDB" id="A4VDQ9"/>
<dbReference type="GO" id="GO:0070403">
    <property type="term" value="F:NAD+ binding"/>
    <property type="evidence" value="ECO:0007669"/>
    <property type="project" value="InterPro"/>
</dbReference>
<dbReference type="InterPro" id="IPR029035">
    <property type="entry name" value="DHS-like_NAD/FAD-binding_dom"/>
</dbReference>
<evidence type="ECO:0000256" key="6">
    <source>
        <dbReference type="PROSITE-ProRule" id="PRU00236"/>
    </source>
</evidence>
<dbReference type="GO" id="GO:0005634">
    <property type="term" value="C:nucleus"/>
    <property type="evidence" value="ECO:0007669"/>
    <property type="project" value="TreeGrafter"/>
</dbReference>
<dbReference type="InParanoid" id="A4VDQ9"/>
<dbReference type="OMA" id="HRTERMK"/>
<gene>
    <name evidence="8" type="ORF">TTHERM_00194149</name>
</gene>
<feature type="domain" description="Deacetylase sirtuin-type" evidence="7">
    <location>
        <begin position="11"/>
        <end position="272"/>
    </location>
</feature>
<dbReference type="STRING" id="312017.A4VDQ9"/>
<keyword evidence="4 6" id="KW-0862">Zinc</keyword>
<feature type="active site" description="Proton acceptor" evidence="6">
    <location>
        <position position="142"/>
    </location>
</feature>
<dbReference type="InterPro" id="IPR026590">
    <property type="entry name" value="Ssirtuin_cat_dom"/>
</dbReference>
<dbReference type="PANTHER" id="PTHR11085:SF6">
    <property type="entry name" value="NAD-DEPENDENT PROTEIN DEACETYLASE SIRTUIN-2"/>
    <property type="match status" value="1"/>
</dbReference>
<feature type="binding site" evidence="6">
    <location>
        <position position="153"/>
    </location>
    <ligand>
        <name>Zn(2+)</name>
        <dbReference type="ChEBI" id="CHEBI:29105"/>
    </ligand>
</feature>
<protein>
    <submittedName>
        <fullName evidence="8">SIR2 family transcriptional regulator</fullName>
    </submittedName>
</protein>
<sequence>MGQLNIFKSNPPTNSFTKEEFVNFLKERRFKKIIVLTGAGISTNAGIPDFRSKDTGLYARLKKSGQFSYPEQIFTIDYYQQNHKPFYEICREFVQKEYEPQQSHKFITELAKQNLLYLNITQNIDGLELKAGLDKKYLIQAHGNLEKSHCIECHKEDTIEYFKEGVLKSDDAVNCRKTKNCQGKLKPSVTFFGEKLPFYFYKIPLQMRFADLIIVMGTSLKVQPFASLLSYKSKSTPLVVLNSENVVSDCSLFIGGDIDKNLEEIMQELLQQQNQEKEQ</sequence>
<dbReference type="PROSITE" id="PS50305">
    <property type="entry name" value="SIRTUIN"/>
    <property type="match status" value="1"/>
</dbReference>
<evidence type="ECO:0000259" key="7">
    <source>
        <dbReference type="PROSITE" id="PS50305"/>
    </source>
</evidence>
<evidence type="ECO:0000313" key="8">
    <source>
        <dbReference type="EMBL" id="EDK31660.1"/>
    </source>
</evidence>
<dbReference type="GO" id="GO:0046872">
    <property type="term" value="F:metal ion binding"/>
    <property type="evidence" value="ECO:0007669"/>
    <property type="project" value="UniProtKB-KW"/>
</dbReference>
<dbReference type="SMR" id="A4VDQ9"/>
<dbReference type="EMBL" id="GG662673">
    <property type="protein sequence ID" value="EDK31660.1"/>
    <property type="molecule type" value="Genomic_DNA"/>
</dbReference>
<feature type="binding site" evidence="6">
    <location>
        <position position="181"/>
    </location>
    <ligand>
        <name>Zn(2+)</name>
        <dbReference type="ChEBI" id="CHEBI:29105"/>
    </ligand>
</feature>
<dbReference type="PANTHER" id="PTHR11085">
    <property type="entry name" value="NAD-DEPENDENT PROTEIN DEACYLASE SIRTUIN-5, MITOCHONDRIAL-RELATED"/>
    <property type="match status" value="1"/>
</dbReference>
<feature type="binding site" evidence="6">
    <location>
        <position position="150"/>
    </location>
    <ligand>
        <name>Zn(2+)</name>
        <dbReference type="ChEBI" id="CHEBI:29105"/>
    </ligand>
</feature>
<dbReference type="Gene3D" id="3.40.50.1220">
    <property type="entry name" value="TPP-binding domain"/>
    <property type="match status" value="1"/>
</dbReference>
<dbReference type="InterPro" id="IPR050134">
    <property type="entry name" value="NAD-dep_sirtuin_deacylases"/>
</dbReference>
<comment type="cofactor">
    <cofactor evidence="1">
        <name>Zn(2+)</name>
        <dbReference type="ChEBI" id="CHEBI:29105"/>
    </cofactor>
</comment>
<evidence type="ECO:0000256" key="1">
    <source>
        <dbReference type="ARBA" id="ARBA00001947"/>
    </source>
</evidence>
<keyword evidence="2" id="KW-0808">Transferase</keyword>
<proteinExistence type="predicted"/>
<keyword evidence="5" id="KW-0520">NAD</keyword>
<dbReference type="SUPFAM" id="SSF52467">
    <property type="entry name" value="DHS-like NAD/FAD-binding domain"/>
    <property type="match status" value="1"/>
</dbReference>
<keyword evidence="9" id="KW-1185">Reference proteome</keyword>
<evidence type="ECO:0000256" key="5">
    <source>
        <dbReference type="ARBA" id="ARBA00023027"/>
    </source>
</evidence>
<dbReference type="HOGENOM" id="CLU_023643_7_0_1"/>
<keyword evidence="3 6" id="KW-0479">Metal-binding</keyword>
<evidence type="ECO:0000256" key="4">
    <source>
        <dbReference type="ARBA" id="ARBA00022833"/>
    </source>
</evidence>